<feature type="non-terminal residue" evidence="1">
    <location>
        <position position="1"/>
    </location>
</feature>
<evidence type="ECO:0000313" key="1">
    <source>
        <dbReference type="EMBL" id="EEF23360.1"/>
    </source>
</evidence>
<sequence length="63" mass="6992">AANWLGLAIYYTPLHGVALGLPRIYLEHRLGCPIKALKLTHLLTAVGYLETPSALSYRLDPYL</sequence>
<proteinExistence type="predicted"/>
<dbReference type="InParanoid" id="B9TLA5"/>
<dbReference type="EMBL" id="EQ986470">
    <property type="protein sequence ID" value="EEF23360.1"/>
    <property type="molecule type" value="Genomic_DNA"/>
</dbReference>
<accession>B9TLA5</accession>
<gene>
    <name evidence="1" type="ORF">RCOM_2123940</name>
</gene>
<dbReference type="AlphaFoldDB" id="B9TLA5"/>
<name>B9TLA5_RICCO</name>
<protein>
    <submittedName>
        <fullName evidence="1">Uncharacterized protein</fullName>
    </submittedName>
</protein>
<evidence type="ECO:0000313" key="2">
    <source>
        <dbReference type="Proteomes" id="UP000008311"/>
    </source>
</evidence>
<reference evidence="2" key="1">
    <citation type="journal article" date="2010" name="Nat. Biotechnol.">
        <title>Draft genome sequence of the oilseed species Ricinus communis.</title>
        <authorList>
            <person name="Chan A.P."/>
            <person name="Crabtree J."/>
            <person name="Zhao Q."/>
            <person name="Lorenzi H."/>
            <person name="Orvis J."/>
            <person name="Puiu D."/>
            <person name="Melake-Berhan A."/>
            <person name="Jones K.M."/>
            <person name="Redman J."/>
            <person name="Chen G."/>
            <person name="Cahoon E.B."/>
            <person name="Gedil M."/>
            <person name="Stanke M."/>
            <person name="Haas B.J."/>
            <person name="Wortman J.R."/>
            <person name="Fraser-Liggett C.M."/>
            <person name="Ravel J."/>
            <person name="Rabinowicz P.D."/>
        </authorList>
    </citation>
    <scope>NUCLEOTIDE SEQUENCE [LARGE SCALE GENOMIC DNA]</scope>
    <source>
        <strain evidence="2">cv. Hale</strain>
    </source>
</reference>
<dbReference type="Proteomes" id="UP000008311">
    <property type="component" value="Unassembled WGS sequence"/>
</dbReference>
<keyword evidence="2" id="KW-1185">Reference proteome</keyword>
<organism evidence="1 2">
    <name type="scientific">Ricinus communis</name>
    <name type="common">Castor bean</name>
    <dbReference type="NCBI Taxonomy" id="3988"/>
    <lineage>
        <taxon>Eukaryota</taxon>
        <taxon>Viridiplantae</taxon>
        <taxon>Streptophyta</taxon>
        <taxon>Embryophyta</taxon>
        <taxon>Tracheophyta</taxon>
        <taxon>Spermatophyta</taxon>
        <taxon>Magnoliopsida</taxon>
        <taxon>eudicotyledons</taxon>
        <taxon>Gunneridae</taxon>
        <taxon>Pentapetalae</taxon>
        <taxon>rosids</taxon>
        <taxon>fabids</taxon>
        <taxon>Malpighiales</taxon>
        <taxon>Euphorbiaceae</taxon>
        <taxon>Acalyphoideae</taxon>
        <taxon>Acalypheae</taxon>
        <taxon>Ricinus</taxon>
    </lineage>
</organism>